<reference evidence="1" key="2">
    <citation type="journal article" date="2015" name="Data Brief">
        <title>Shoot transcriptome of the giant reed, Arundo donax.</title>
        <authorList>
            <person name="Barrero R.A."/>
            <person name="Guerrero F.D."/>
            <person name="Moolhuijzen P."/>
            <person name="Goolsby J.A."/>
            <person name="Tidwell J."/>
            <person name="Bellgard S.E."/>
            <person name="Bellgard M.I."/>
        </authorList>
    </citation>
    <scope>NUCLEOTIDE SEQUENCE</scope>
    <source>
        <tissue evidence="1">Shoot tissue taken approximately 20 cm above the soil surface</tissue>
    </source>
</reference>
<dbReference type="AlphaFoldDB" id="A0A0A9CYA5"/>
<sequence>MGMLKLFFMSLGTPFILYYQERNISIFLVLELLLMWLKPPQTFLRVIHGTTVS</sequence>
<name>A0A0A9CYA5_ARUDO</name>
<dbReference type="EMBL" id="GBRH01216576">
    <property type="protein sequence ID" value="JAD81319.1"/>
    <property type="molecule type" value="Transcribed_RNA"/>
</dbReference>
<accession>A0A0A9CYA5</accession>
<protein>
    <submittedName>
        <fullName evidence="1">Uncharacterized protein</fullName>
    </submittedName>
</protein>
<evidence type="ECO:0000313" key="1">
    <source>
        <dbReference type="EMBL" id="JAD81319.1"/>
    </source>
</evidence>
<reference evidence="1" key="1">
    <citation type="submission" date="2014-09" db="EMBL/GenBank/DDBJ databases">
        <authorList>
            <person name="Magalhaes I.L.F."/>
            <person name="Oliveira U."/>
            <person name="Santos F.R."/>
            <person name="Vidigal T.H.D.A."/>
            <person name="Brescovit A.D."/>
            <person name="Santos A.J."/>
        </authorList>
    </citation>
    <scope>NUCLEOTIDE SEQUENCE</scope>
    <source>
        <tissue evidence="1">Shoot tissue taken approximately 20 cm above the soil surface</tissue>
    </source>
</reference>
<proteinExistence type="predicted"/>
<organism evidence="1">
    <name type="scientific">Arundo donax</name>
    <name type="common">Giant reed</name>
    <name type="synonym">Donax arundinaceus</name>
    <dbReference type="NCBI Taxonomy" id="35708"/>
    <lineage>
        <taxon>Eukaryota</taxon>
        <taxon>Viridiplantae</taxon>
        <taxon>Streptophyta</taxon>
        <taxon>Embryophyta</taxon>
        <taxon>Tracheophyta</taxon>
        <taxon>Spermatophyta</taxon>
        <taxon>Magnoliopsida</taxon>
        <taxon>Liliopsida</taxon>
        <taxon>Poales</taxon>
        <taxon>Poaceae</taxon>
        <taxon>PACMAD clade</taxon>
        <taxon>Arundinoideae</taxon>
        <taxon>Arundineae</taxon>
        <taxon>Arundo</taxon>
    </lineage>
</organism>